<dbReference type="AlphaFoldDB" id="A0A101LWP8"/>
<comment type="caution">
    <text evidence="2">The sequence shown here is derived from an EMBL/GenBank/DDBJ whole genome shotgun (WGS) entry which is preliminary data.</text>
</comment>
<evidence type="ECO:0000256" key="1">
    <source>
        <dbReference type="SAM" id="MobiDB-lite"/>
    </source>
</evidence>
<keyword evidence="2" id="KW-0496">Mitochondrion</keyword>
<dbReference type="EMBL" id="LKAM01000010">
    <property type="protein sequence ID" value="KUM46751.1"/>
    <property type="molecule type" value="Genomic_DNA"/>
</dbReference>
<geneLocation type="mitochondrion" evidence="2"/>
<accession>A0A101LWP8</accession>
<gene>
    <name evidence="2" type="primary">nad7</name>
    <name evidence="2" type="ORF">ABT39_MTgene1431</name>
</gene>
<name>A0A101LWP8_PICGL</name>
<sequence length="88" mass="10232">MGNYHVRFGERKMAPLPNREQEQACPKNGLPELLRDHQSTLPQFTILNPIQKVFPYQLLLPIPQLKHLKENLVCFWSVMEAIVPIVVE</sequence>
<proteinExistence type="predicted"/>
<feature type="region of interest" description="Disordered" evidence="1">
    <location>
        <begin position="1"/>
        <end position="23"/>
    </location>
</feature>
<evidence type="ECO:0000313" key="2">
    <source>
        <dbReference type="EMBL" id="KUM46751.1"/>
    </source>
</evidence>
<organism evidence="2">
    <name type="scientific">Picea glauca</name>
    <name type="common">White spruce</name>
    <name type="synonym">Pinus glauca</name>
    <dbReference type="NCBI Taxonomy" id="3330"/>
    <lineage>
        <taxon>Eukaryota</taxon>
        <taxon>Viridiplantae</taxon>
        <taxon>Streptophyta</taxon>
        <taxon>Embryophyta</taxon>
        <taxon>Tracheophyta</taxon>
        <taxon>Spermatophyta</taxon>
        <taxon>Pinopsida</taxon>
        <taxon>Pinidae</taxon>
        <taxon>Conifers I</taxon>
        <taxon>Pinales</taxon>
        <taxon>Pinaceae</taxon>
        <taxon>Picea</taxon>
    </lineage>
</organism>
<protein>
    <submittedName>
        <fullName evidence="2">NADH dehydrogenase subunit 7</fullName>
    </submittedName>
</protein>
<reference evidence="2" key="1">
    <citation type="journal article" date="2015" name="Genome Biol. Evol.">
        <title>Organellar Genomes of White Spruce (Picea glauca): Assembly and Annotation.</title>
        <authorList>
            <person name="Jackman S.D."/>
            <person name="Warren R.L."/>
            <person name="Gibb E.A."/>
            <person name="Vandervalk B.P."/>
            <person name="Mohamadi H."/>
            <person name="Chu J."/>
            <person name="Raymond A."/>
            <person name="Pleasance S."/>
            <person name="Coope R."/>
            <person name="Wildung M.R."/>
            <person name="Ritland C.E."/>
            <person name="Bousquet J."/>
            <person name="Jones S.J."/>
            <person name="Bohlmann J."/>
            <person name="Birol I."/>
        </authorList>
    </citation>
    <scope>NUCLEOTIDE SEQUENCE [LARGE SCALE GENOMIC DNA]</scope>
    <source>
        <tissue evidence="2">Flushing bud</tissue>
    </source>
</reference>